<evidence type="ECO:0008006" key="3">
    <source>
        <dbReference type="Google" id="ProtNLM"/>
    </source>
</evidence>
<evidence type="ECO:0000313" key="1">
    <source>
        <dbReference type="EMBL" id="GAA4872137.1"/>
    </source>
</evidence>
<evidence type="ECO:0000313" key="2">
    <source>
        <dbReference type="Proteomes" id="UP001501752"/>
    </source>
</evidence>
<dbReference type="RefSeq" id="WP_345699913.1">
    <property type="nucleotide sequence ID" value="NZ_BAABIS010000001.1"/>
</dbReference>
<accession>A0ABP9E8B0</accession>
<proteinExistence type="predicted"/>
<reference evidence="2" key="1">
    <citation type="journal article" date="2019" name="Int. J. Syst. Evol. Microbiol.">
        <title>The Global Catalogue of Microorganisms (GCM) 10K type strain sequencing project: providing services to taxonomists for standard genome sequencing and annotation.</title>
        <authorList>
            <consortium name="The Broad Institute Genomics Platform"/>
            <consortium name="The Broad Institute Genome Sequencing Center for Infectious Disease"/>
            <person name="Wu L."/>
            <person name="Ma J."/>
        </authorList>
    </citation>
    <scope>NUCLEOTIDE SEQUENCE [LARGE SCALE GENOMIC DNA]</scope>
    <source>
        <strain evidence="2">JCM 13006</strain>
    </source>
</reference>
<gene>
    <name evidence="1" type="ORF">GCM10023235_58930</name>
</gene>
<comment type="caution">
    <text evidence="1">The sequence shown here is derived from an EMBL/GenBank/DDBJ whole genome shotgun (WGS) entry which is preliminary data.</text>
</comment>
<dbReference type="EMBL" id="BAABIS010000001">
    <property type="protein sequence ID" value="GAA4872137.1"/>
    <property type="molecule type" value="Genomic_DNA"/>
</dbReference>
<protein>
    <recommendedName>
        <fullName evidence="3">GYD domain-containing protein</fullName>
    </recommendedName>
</protein>
<dbReference type="Proteomes" id="UP001501752">
    <property type="component" value="Unassembled WGS sequence"/>
</dbReference>
<keyword evidence="2" id="KW-1185">Reference proteome</keyword>
<name>A0ABP9E8B0_9ACTN</name>
<sequence length="97" mass="10561">MRMMIHGEMDTATSNHLLATGKVPELMGRIMGALKPEAAYFYPFGGRRAFTLVCDLDQESNLVALVEPFWTELGADVTVTPCMTAEELQAGLSQLPG</sequence>
<organism evidence="1 2">
    <name type="scientific">Kitasatospora terrestris</name>
    <dbReference type="NCBI Taxonomy" id="258051"/>
    <lineage>
        <taxon>Bacteria</taxon>
        <taxon>Bacillati</taxon>
        <taxon>Actinomycetota</taxon>
        <taxon>Actinomycetes</taxon>
        <taxon>Kitasatosporales</taxon>
        <taxon>Streptomycetaceae</taxon>
        <taxon>Kitasatospora</taxon>
    </lineage>
</organism>